<dbReference type="Gene3D" id="3.40.50.1820">
    <property type="entry name" value="alpha/beta hydrolase"/>
    <property type="match status" value="1"/>
</dbReference>
<dbReference type="EMBL" id="BONC01000085">
    <property type="protein sequence ID" value="GIF61021.1"/>
    <property type="molecule type" value="Genomic_DNA"/>
</dbReference>
<dbReference type="InterPro" id="IPR013736">
    <property type="entry name" value="Xaa-Pro_dipept_C"/>
</dbReference>
<reference evidence="3 4" key="1">
    <citation type="submission" date="2021-01" db="EMBL/GenBank/DDBJ databases">
        <title>Whole genome shotgun sequence of Asanoa iriomotensis NBRC 100142.</title>
        <authorList>
            <person name="Komaki H."/>
            <person name="Tamura T."/>
        </authorList>
    </citation>
    <scope>NUCLEOTIDE SEQUENCE [LARGE SCALE GENOMIC DNA]</scope>
    <source>
        <strain evidence="3 4">NBRC 100142</strain>
    </source>
</reference>
<accession>A0ABQ4CE15</accession>
<dbReference type="InterPro" id="IPR008979">
    <property type="entry name" value="Galactose-bd-like_sf"/>
</dbReference>
<proteinExistence type="predicted"/>
<feature type="domain" description="Xaa-Pro dipeptidyl-peptidase C-terminal" evidence="2">
    <location>
        <begin position="317"/>
        <end position="547"/>
    </location>
</feature>
<dbReference type="InterPro" id="IPR005674">
    <property type="entry name" value="CocE/Ser_esterase"/>
</dbReference>
<dbReference type="InterPro" id="IPR000383">
    <property type="entry name" value="Xaa-Pro-like_dom"/>
</dbReference>
<keyword evidence="1" id="KW-0378">Hydrolase</keyword>
<dbReference type="Pfam" id="PF08530">
    <property type="entry name" value="PepX_C"/>
    <property type="match status" value="1"/>
</dbReference>
<name>A0ABQ4CE15_9ACTN</name>
<dbReference type="NCBIfam" id="TIGR00976">
    <property type="entry name" value="CocE_NonD"/>
    <property type="match status" value="1"/>
</dbReference>
<comment type="caution">
    <text evidence="3">The sequence shown here is derived from an EMBL/GenBank/DDBJ whole genome shotgun (WGS) entry which is preliminary data.</text>
</comment>
<gene>
    <name evidence="3" type="ORF">Air01nite_71160</name>
</gene>
<dbReference type="InterPro" id="IPR029058">
    <property type="entry name" value="AB_hydrolase_fold"/>
</dbReference>
<protein>
    <submittedName>
        <fullName evidence="3">Peptidase S15</fullName>
    </submittedName>
</protein>
<organism evidence="3 4">
    <name type="scientific">Asanoa iriomotensis</name>
    <dbReference type="NCBI Taxonomy" id="234613"/>
    <lineage>
        <taxon>Bacteria</taxon>
        <taxon>Bacillati</taxon>
        <taxon>Actinomycetota</taxon>
        <taxon>Actinomycetes</taxon>
        <taxon>Micromonosporales</taxon>
        <taxon>Micromonosporaceae</taxon>
        <taxon>Asanoa</taxon>
    </lineage>
</organism>
<dbReference type="Pfam" id="PF02129">
    <property type="entry name" value="Peptidase_S15"/>
    <property type="match status" value="1"/>
</dbReference>
<evidence type="ECO:0000256" key="1">
    <source>
        <dbReference type="ARBA" id="ARBA00022801"/>
    </source>
</evidence>
<evidence type="ECO:0000313" key="3">
    <source>
        <dbReference type="EMBL" id="GIF61021.1"/>
    </source>
</evidence>
<evidence type="ECO:0000259" key="2">
    <source>
        <dbReference type="SMART" id="SM00939"/>
    </source>
</evidence>
<dbReference type="InterPro" id="IPR050585">
    <property type="entry name" value="Xaa-Pro_dipeptidyl-ppase/CocE"/>
</dbReference>
<sequence length="553" mass="60063">MRRAAAGYRGIVFAQVATFAAARALGLPPAVSGKVSYRRHQRMRARDGVVLMTDHYATTAPGAGTVLIRTPYGRGGPVTLLGRIIAERGLHAVIQSCRGTYGSGGRFEPMLHEREDGIDTIDWLRRQPWYNGRLAMFGSSYQGFTQWAAAPYAGDELRAMVLVCTASSARDSTYAGESFSLDTVLTWAELLAAEGQPFLSRQAELKRGQPKLLRGLATTPLDTADTVAVGAAVPFFQEWLREVEPGAAYWADRVFDDSIPEVRAPVAMITGWYDIFLPAQLRDYAALRKAGADPLLTIGPWTHGSPGLLTAWMRDGLTFLCESMGDRPPRSGGVRLHVANAGWREVPSWPPPGRPAEVVLRPDGGLGAQARAGEPSSFFYDPADPTPSVGGAVLAANKAGRMDNRDVEAREDVLVFTGAELEEHVDVVGEVAATIYTGGEPEHFDVFVRLCDVDPRGRSWNVCDGLVRVVPGRFPTDADGVTRVEVPMYPTAYRFRAGHRLRVQVSGGAHPRWARNPGTGEPLGSAVSMQAGRRWVFHDESHPSAVRFMVAAD</sequence>
<dbReference type="SUPFAM" id="SSF49785">
    <property type="entry name" value="Galactose-binding domain-like"/>
    <property type="match status" value="1"/>
</dbReference>
<dbReference type="Proteomes" id="UP000624325">
    <property type="component" value="Unassembled WGS sequence"/>
</dbReference>
<dbReference type="Gene3D" id="2.60.120.260">
    <property type="entry name" value="Galactose-binding domain-like"/>
    <property type="match status" value="1"/>
</dbReference>
<dbReference type="SMART" id="SM00939">
    <property type="entry name" value="PepX_C"/>
    <property type="match status" value="1"/>
</dbReference>
<keyword evidence="4" id="KW-1185">Reference proteome</keyword>
<evidence type="ECO:0000313" key="4">
    <source>
        <dbReference type="Proteomes" id="UP000624325"/>
    </source>
</evidence>
<dbReference type="SUPFAM" id="SSF53474">
    <property type="entry name" value="alpha/beta-Hydrolases"/>
    <property type="match status" value="1"/>
</dbReference>
<dbReference type="PANTHER" id="PTHR43056">
    <property type="entry name" value="PEPTIDASE S9 PROLYL OLIGOPEPTIDASE"/>
    <property type="match status" value="1"/>
</dbReference>
<dbReference type="Gene3D" id="1.10.3020.10">
    <property type="entry name" value="alpha-amino acid ester hydrolase ( Helical cap domain)"/>
    <property type="match status" value="1"/>
</dbReference>
<dbReference type="PANTHER" id="PTHR43056:SF10">
    <property type="entry name" value="COCE_NOND FAMILY, PUTATIVE (AFU_ORTHOLOGUE AFUA_7G00600)-RELATED"/>
    <property type="match status" value="1"/>
</dbReference>